<gene>
    <name evidence="2" type="ORF">MFMK1_003305</name>
</gene>
<proteinExistence type="predicted"/>
<evidence type="ECO:0000313" key="2">
    <source>
        <dbReference type="EMBL" id="WRO23445.1"/>
    </source>
</evidence>
<name>A0AAU0USV8_9FIRM</name>
<dbReference type="EMBL" id="CP121694">
    <property type="protein sequence ID" value="WRO23445.1"/>
    <property type="molecule type" value="Genomic_DNA"/>
</dbReference>
<evidence type="ECO:0000259" key="1">
    <source>
        <dbReference type="Pfam" id="PF19823"/>
    </source>
</evidence>
<dbReference type="InterPro" id="IPR046272">
    <property type="entry name" value="DUF6305"/>
</dbReference>
<keyword evidence="3" id="KW-1185">Reference proteome</keyword>
<dbReference type="Pfam" id="PF19823">
    <property type="entry name" value="DUF6305"/>
    <property type="match status" value="1"/>
</dbReference>
<dbReference type="Proteomes" id="UP001329915">
    <property type="component" value="Chromosome"/>
</dbReference>
<reference evidence="2 3" key="1">
    <citation type="submission" date="2023-04" db="EMBL/GenBank/DDBJ databases">
        <authorList>
            <person name="Hsu D."/>
        </authorList>
    </citation>
    <scope>NUCLEOTIDE SEQUENCE [LARGE SCALE GENOMIC DNA]</scope>
    <source>
        <strain evidence="2 3">MK1</strain>
    </source>
</reference>
<evidence type="ECO:0000313" key="3">
    <source>
        <dbReference type="Proteomes" id="UP001329915"/>
    </source>
</evidence>
<dbReference type="KEGG" id="dbc:MFMK1_003305"/>
<dbReference type="RefSeq" id="WP_366922829.1">
    <property type="nucleotide sequence ID" value="NZ_CP121694.1"/>
</dbReference>
<protein>
    <submittedName>
        <fullName evidence="2">DUF6305 family protein</fullName>
    </submittedName>
</protein>
<dbReference type="PROSITE" id="PS51257">
    <property type="entry name" value="PROKAR_LIPOPROTEIN"/>
    <property type="match status" value="1"/>
</dbReference>
<organism evidence="2 3">
    <name type="scientific">Metallumcola ferriviriculae</name>
    <dbReference type="NCBI Taxonomy" id="3039180"/>
    <lineage>
        <taxon>Bacteria</taxon>
        <taxon>Bacillati</taxon>
        <taxon>Bacillota</taxon>
        <taxon>Clostridia</taxon>
        <taxon>Neomoorellales</taxon>
        <taxon>Desulfitibacteraceae</taxon>
        <taxon>Metallumcola</taxon>
    </lineage>
</organism>
<feature type="domain" description="DUF6305" evidence="1">
    <location>
        <begin position="39"/>
        <end position="191"/>
    </location>
</feature>
<dbReference type="AlphaFoldDB" id="A0AAU0USV8"/>
<accession>A0AAU0USV8</accession>
<sequence length="192" mass="21392">MRKTTFMILLIMALLISGCGKSVEKPFLMPHLPQPIAHERAIITPAGQGSEGLIISELASKLYISNRFWRKVRGQDLSDRYDCIIISLGMSHRGMDRLGVTLPEEKERLVSLAADAQKRGMAVVVVSMSRQRRYQGTDEIAKAIAPFIDYYLIIGDANHDNFFSRLAAAGGVPITVVKDFDRAKTPINSIFR</sequence>